<accession>A0ACC0J0J1</accession>
<protein>
    <submittedName>
        <fullName evidence="1">Uncharacterized protein</fullName>
    </submittedName>
</protein>
<comment type="caution">
    <text evidence="1">The sequence shown here is derived from an EMBL/GenBank/DDBJ whole genome shotgun (WGS) entry which is preliminary data.</text>
</comment>
<reference evidence="1 2" key="1">
    <citation type="journal article" date="2022" name="Plant J.">
        <title>Chromosome-level genome of Camellia lanceoleosa provides a valuable resource for understanding genome evolution and self-incompatibility.</title>
        <authorList>
            <person name="Gong W."/>
            <person name="Xiao S."/>
            <person name="Wang L."/>
            <person name="Liao Z."/>
            <person name="Chang Y."/>
            <person name="Mo W."/>
            <person name="Hu G."/>
            <person name="Li W."/>
            <person name="Zhao G."/>
            <person name="Zhu H."/>
            <person name="Hu X."/>
            <person name="Ji K."/>
            <person name="Xiang X."/>
            <person name="Song Q."/>
            <person name="Yuan D."/>
            <person name="Jin S."/>
            <person name="Zhang L."/>
        </authorList>
    </citation>
    <scope>NUCLEOTIDE SEQUENCE [LARGE SCALE GENOMIC DNA]</scope>
    <source>
        <strain evidence="1">SQ_2022a</strain>
    </source>
</reference>
<dbReference type="Proteomes" id="UP001060215">
    <property type="component" value="Chromosome 1"/>
</dbReference>
<name>A0ACC0J0J1_9ERIC</name>
<evidence type="ECO:0000313" key="1">
    <source>
        <dbReference type="EMBL" id="KAI8031280.1"/>
    </source>
</evidence>
<organism evidence="1 2">
    <name type="scientific">Camellia lanceoleosa</name>
    <dbReference type="NCBI Taxonomy" id="1840588"/>
    <lineage>
        <taxon>Eukaryota</taxon>
        <taxon>Viridiplantae</taxon>
        <taxon>Streptophyta</taxon>
        <taxon>Embryophyta</taxon>
        <taxon>Tracheophyta</taxon>
        <taxon>Spermatophyta</taxon>
        <taxon>Magnoliopsida</taxon>
        <taxon>eudicotyledons</taxon>
        <taxon>Gunneridae</taxon>
        <taxon>Pentapetalae</taxon>
        <taxon>asterids</taxon>
        <taxon>Ericales</taxon>
        <taxon>Theaceae</taxon>
        <taxon>Camellia</taxon>
    </lineage>
</organism>
<gene>
    <name evidence="1" type="ORF">LOK49_LG01G00183</name>
</gene>
<keyword evidence="2" id="KW-1185">Reference proteome</keyword>
<evidence type="ECO:0000313" key="2">
    <source>
        <dbReference type="Proteomes" id="UP001060215"/>
    </source>
</evidence>
<dbReference type="EMBL" id="CM045758">
    <property type="protein sequence ID" value="KAI8031280.1"/>
    <property type="molecule type" value="Genomic_DNA"/>
</dbReference>
<sequence length="139" mass="15674">MKLVLESSGLQVKPTIEDDPIAYHDHLENELVANSVGSLSLMEFCSIKLENETLTQIPREHEAPQPVNNTENGREFNSLNLLNTPNNNKQNEERNIKRKCISNSYVLMRALTLVAASTYTSIFNLSHGLIVRISRSHTL</sequence>
<proteinExistence type="predicted"/>